<evidence type="ECO:0000256" key="8">
    <source>
        <dbReference type="ARBA" id="ARBA00035655"/>
    </source>
</evidence>
<feature type="transmembrane region" description="Helical" evidence="9">
    <location>
        <begin position="124"/>
        <end position="145"/>
    </location>
</feature>
<evidence type="ECO:0000256" key="6">
    <source>
        <dbReference type="ARBA" id="ARBA00022989"/>
    </source>
</evidence>
<feature type="transmembrane region" description="Helical" evidence="9">
    <location>
        <begin position="88"/>
        <end position="104"/>
    </location>
</feature>
<keyword evidence="11" id="KW-1185">Reference proteome</keyword>
<name>A0ABM8NBM4_9BURK</name>
<keyword evidence="2" id="KW-0813">Transport</keyword>
<evidence type="ECO:0000313" key="10">
    <source>
        <dbReference type="EMBL" id="CAD6515606.1"/>
    </source>
</evidence>
<evidence type="ECO:0000256" key="2">
    <source>
        <dbReference type="ARBA" id="ARBA00022448"/>
    </source>
</evidence>
<dbReference type="Pfam" id="PF04143">
    <property type="entry name" value="Sulf_transp"/>
    <property type="match status" value="1"/>
</dbReference>
<dbReference type="EMBL" id="CAJHCP010000002">
    <property type="protein sequence ID" value="CAD6515606.1"/>
    <property type="molecule type" value="Genomic_DNA"/>
</dbReference>
<gene>
    <name evidence="10" type="ORF">LMG28140_00623</name>
</gene>
<dbReference type="RefSeq" id="WP_201640857.1">
    <property type="nucleotide sequence ID" value="NZ_CAJHCP010000002.1"/>
</dbReference>
<organism evidence="10 11">
    <name type="scientific">Paraburkholderia metrosideri</name>
    <dbReference type="NCBI Taxonomy" id="580937"/>
    <lineage>
        <taxon>Bacteria</taxon>
        <taxon>Pseudomonadati</taxon>
        <taxon>Pseudomonadota</taxon>
        <taxon>Betaproteobacteria</taxon>
        <taxon>Burkholderiales</taxon>
        <taxon>Burkholderiaceae</taxon>
        <taxon>Paraburkholderia</taxon>
    </lineage>
</organism>
<keyword evidence="5 9" id="KW-0812">Transmembrane</keyword>
<evidence type="ECO:0000256" key="7">
    <source>
        <dbReference type="ARBA" id="ARBA00023136"/>
    </source>
</evidence>
<comment type="caution">
    <text evidence="10">The sequence shown here is derived from an EMBL/GenBank/DDBJ whole genome shotgun (WGS) entry which is preliminary data.</text>
</comment>
<dbReference type="PANTHER" id="PTHR30574:SF1">
    <property type="entry name" value="SULPHUR TRANSPORT DOMAIN-CONTAINING PROTEIN"/>
    <property type="match status" value="1"/>
</dbReference>
<comment type="similarity">
    <text evidence="8">Belongs to the TsuA/YedE (TC 9.B.102) family.</text>
</comment>
<protein>
    <recommendedName>
        <fullName evidence="12">YeeE/YedE family protein</fullName>
    </recommendedName>
</protein>
<evidence type="ECO:0000256" key="5">
    <source>
        <dbReference type="ARBA" id="ARBA00022692"/>
    </source>
</evidence>
<dbReference type="Proteomes" id="UP000598032">
    <property type="component" value="Unassembled WGS sequence"/>
</dbReference>
<keyword evidence="4" id="KW-0997">Cell inner membrane</keyword>
<sequence length="148" mass="15203">MESFSPYSALAGGVLIGLSASALLWLNGRIAGISGIARGLLSLDRSGLMWRGLFLAGLIGGAWLYYWVAARTGQGDAIPRVRPGFPPAILVAGGLAVGFGTALARGCTSGHGVCGIARFSRRSIVATGVFLVAGIATTYVMRHVLGVQ</sequence>
<proteinExistence type="inferred from homology"/>
<reference evidence="10 11" key="1">
    <citation type="submission" date="2020-10" db="EMBL/GenBank/DDBJ databases">
        <authorList>
            <person name="Peeters C."/>
        </authorList>
    </citation>
    <scope>NUCLEOTIDE SEQUENCE [LARGE SCALE GENOMIC DNA]</scope>
    <source>
        <strain evidence="10 11">LMG 28140</strain>
    </source>
</reference>
<evidence type="ECO:0000256" key="4">
    <source>
        <dbReference type="ARBA" id="ARBA00022519"/>
    </source>
</evidence>
<evidence type="ECO:0000256" key="3">
    <source>
        <dbReference type="ARBA" id="ARBA00022475"/>
    </source>
</evidence>
<feature type="transmembrane region" description="Helical" evidence="9">
    <location>
        <begin position="6"/>
        <end position="27"/>
    </location>
</feature>
<evidence type="ECO:0000313" key="11">
    <source>
        <dbReference type="Proteomes" id="UP000598032"/>
    </source>
</evidence>
<evidence type="ECO:0008006" key="12">
    <source>
        <dbReference type="Google" id="ProtNLM"/>
    </source>
</evidence>
<dbReference type="InterPro" id="IPR007272">
    <property type="entry name" value="Sulf_transp_TsuA/YedE"/>
</dbReference>
<keyword evidence="7 9" id="KW-0472">Membrane</keyword>
<keyword evidence="3" id="KW-1003">Cell membrane</keyword>
<comment type="subcellular location">
    <subcellularLocation>
        <location evidence="1">Cell inner membrane</location>
        <topology evidence="1">Multi-pass membrane protein</topology>
    </subcellularLocation>
</comment>
<evidence type="ECO:0000256" key="1">
    <source>
        <dbReference type="ARBA" id="ARBA00004429"/>
    </source>
</evidence>
<dbReference type="PANTHER" id="PTHR30574">
    <property type="entry name" value="INNER MEMBRANE PROTEIN YEDE"/>
    <property type="match status" value="1"/>
</dbReference>
<feature type="transmembrane region" description="Helical" evidence="9">
    <location>
        <begin position="48"/>
        <end position="68"/>
    </location>
</feature>
<evidence type="ECO:0000256" key="9">
    <source>
        <dbReference type="SAM" id="Phobius"/>
    </source>
</evidence>
<accession>A0ABM8NBM4</accession>
<keyword evidence="6 9" id="KW-1133">Transmembrane helix</keyword>